<dbReference type="PRINTS" id="PR00081">
    <property type="entry name" value="GDHRDH"/>
</dbReference>
<comment type="caution">
    <text evidence="4">The sequence shown here is derived from an EMBL/GenBank/DDBJ whole genome shotgun (WGS) entry which is preliminary data.</text>
</comment>
<proteinExistence type="inferred from homology"/>
<dbReference type="SUPFAM" id="SSF51735">
    <property type="entry name" value="NAD(P)-binding Rossmann-fold domains"/>
    <property type="match status" value="1"/>
</dbReference>
<accession>A0ABT8UG41</accession>
<dbReference type="PANTHER" id="PTHR43976">
    <property type="entry name" value="SHORT CHAIN DEHYDROGENASE"/>
    <property type="match status" value="1"/>
</dbReference>
<reference evidence="4" key="1">
    <citation type="submission" date="2023-07" db="EMBL/GenBank/DDBJ databases">
        <title>Mycolicibacterium sp. nov., a novel bacterial species.</title>
        <authorList>
            <person name="Cao Y."/>
        </authorList>
    </citation>
    <scope>NUCLEOTIDE SEQUENCE</scope>
    <source>
        <strain evidence="4">KC 300</strain>
    </source>
</reference>
<evidence type="ECO:0000256" key="1">
    <source>
        <dbReference type="ARBA" id="ARBA00006484"/>
    </source>
</evidence>
<name>A0ABT8UG41_9MYCO</name>
<dbReference type="InterPro" id="IPR036291">
    <property type="entry name" value="NAD(P)-bd_dom_sf"/>
</dbReference>
<dbReference type="NCBIfam" id="NF004824">
    <property type="entry name" value="PRK06180.1"/>
    <property type="match status" value="1"/>
</dbReference>
<dbReference type="InterPro" id="IPR020904">
    <property type="entry name" value="Sc_DH/Rdtase_CS"/>
</dbReference>
<organism evidence="4 5">
    <name type="scientific">Mycolicibacterium arseniciresistens</name>
    <dbReference type="NCBI Taxonomy" id="3062257"/>
    <lineage>
        <taxon>Bacteria</taxon>
        <taxon>Bacillati</taxon>
        <taxon>Actinomycetota</taxon>
        <taxon>Actinomycetes</taxon>
        <taxon>Mycobacteriales</taxon>
        <taxon>Mycobacteriaceae</taxon>
        <taxon>Mycolicibacterium</taxon>
    </lineage>
</organism>
<evidence type="ECO:0000313" key="4">
    <source>
        <dbReference type="EMBL" id="MDO3635144.1"/>
    </source>
</evidence>
<dbReference type="Gene3D" id="3.40.50.720">
    <property type="entry name" value="NAD(P)-binding Rossmann-like Domain"/>
    <property type="match status" value="1"/>
</dbReference>
<gene>
    <name evidence="4" type="ORF">Q2100_05230</name>
</gene>
<dbReference type="NCBIfam" id="NF006114">
    <property type="entry name" value="PRK08263.1"/>
    <property type="match status" value="1"/>
</dbReference>
<dbReference type="Pfam" id="PF00106">
    <property type="entry name" value="adh_short"/>
    <property type="match status" value="1"/>
</dbReference>
<dbReference type="PRINTS" id="PR00080">
    <property type="entry name" value="SDRFAMILY"/>
</dbReference>
<dbReference type="PROSITE" id="PS00061">
    <property type="entry name" value="ADH_SHORT"/>
    <property type="match status" value="1"/>
</dbReference>
<dbReference type="InterPro" id="IPR051911">
    <property type="entry name" value="SDR_oxidoreductase"/>
</dbReference>
<dbReference type="EMBL" id="JAUMSQ010000021">
    <property type="protein sequence ID" value="MDO3635144.1"/>
    <property type="molecule type" value="Genomic_DNA"/>
</dbReference>
<dbReference type="PANTHER" id="PTHR43976:SF16">
    <property type="entry name" value="SHORT-CHAIN DEHYDROGENASE_REDUCTASE FAMILY PROTEIN"/>
    <property type="match status" value="1"/>
</dbReference>
<dbReference type="RefSeq" id="WP_302913109.1">
    <property type="nucleotide sequence ID" value="NZ_JAUMSQ010000021.1"/>
</dbReference>
<dbReference type="InterPro" id="IPR002347">
    <property type="entry name" value="SDR_fam"/>
</dbReference>
<keyword evidence="5" id="KW-1185">Reference proteome</keyword>
<keyword evidence="2" id="KW-0560">Oxidoreductase</keyword>
<evidence type="ECO:0000313" key="5">
    <source>
        <dbReference type="Proteomes" id="UP001168823"/>
    </source>
</evidence>
<dbReference type="Proteomes" id="UP001168823">
    <property type="component" value="Unassembled WGS sequence"/>
</dbReference>
<evidence type="ECO:0000256" key="2">
    <source>
        <dbReference type="ARBA" id="ARBA00023002"/>
    </source>
</evidence>
<dbReference type="CDD" id="cd05374">
    <property type="entry name" value="17beta-HSD-like_SDR_c"/>
    <property type="match status" value="1"/>
</dbReference>
<protein>
    <submittedName>
        <fullName evidence="4">Oxidoreductase</fullName>
    </submittedName>
</protein>
<evidence type="ECO:0000256" key="3">
    <source>
        <dbReference type="RuleBase" id="RU000363"/>
    </source>
</evidence>
<comment type="similarity">
    <text evidence="1 3">Belongs to the short-chain dehydrogenases/reductases (SDR) family.</text>
</comment>
<sequence length="289" mass="30762">MTTQPSQVWMVTGCSTGFGRSLAEHLLDHGQKVVATARDVASVADLADRGDALILPLDVVNREQCTEVVEAAVRHFGAIDVLVNNAGIGYFGAIEETDDKIARLLFDVNFFGTANTINAVLPVMRTQRSGTIINLTSIGGLSGFAAVGYYSASKFAVEGLSESLRIEVAPLGLNVMVVEPSGFRTNWAASSNEVENPIDDYDQTAGQARRAYHQSVGNQAGDPARAAAAIFTAATSAQPPRRLLLGNEAVDVALAKAATLQAEIAAWEHVSRAADFPDEDNTDEQDDQR</sequence>